<proteinExistence type="predicted"/>
<dbReference type="SUPFAM" id="SSF49879">
    <property type="entry name" value="SMAD/FHA domain"/>
    <property type="match status" value="1"/>
</dbReference>
<dbReference type="PANTHER" id="PTHR23308">
    <property type="entry name" value="NUCLEAR INHIBITOR OF PROTEIN PHOSPHATASE-1"/>
    <property type="match status" value="1"/>
</dbReference>
<evidence type="ECO:0000313" key="4">
    <source>
        <dbReference type="Proteomes" id="UP001178507"/>
    </source>
</evidence>
<dbReference type="InterPro" id="IPR008984">
    <property type="entry name" value="SMAD_FHA_dom_sf"/>
</dbReference>
<evidence type="ECO:0000313" key="3">
    <source>
        <dbReference type="EMBL" id="CAJ1403742.1"/>
    </source>
</evidence>
<dbReference type="CDD" id="cd00060">
    <property type="entry name" value="FHA"/>
    <property type="match status" value="1"/>
</dbReference>
<feature type="compositionally biased region" description="Pro residues" evidence="1">
    <location>
        <begin position="346"/>
        <end position="372"/>
    </location>
</feature>
<dbReference type="PROSITE" id="PS50006">
    <property type="entry name" value="FHA_DOMAIN"/>
    <property type="match status" value="1"/>
</dbReference>
<dbReference type="Pfam" id="PF00498">
    <property type="entry name" value="FHA"/>
    <property type="match status" value="1"/>
</dbReference>
<dbReference type="InterPro" id="IPR000253">
    <property type="entry name" value="FHA_dom"/>
</dbReference>
<feature type="compositionally biased region" description="Basic and acidic residues" evidence="1">
    <location>
        <begin position="388"/>
        <end position="399"/>
    </location>
</feature>
<dbReference type="SMART" id="SM00240">
    <property type="entry name" value="FHA"/>
    <property type="match status" value="1"/>
</dbReference>
<keyword evidence="4" id="KW-1185">Reference proteome</keyword>
<accession>A0AA36JCK9</accession>
<feature type="region of interest" description="Disordered" evidence="1">
    <location>
        <begin position="1"/>
        <end position="21"/>
    </location>
</feature>
<dbReference type="InterPro" id="IPR050923">
    <property type="entry name" value="Cell_Proc_Reg/RNA_Proc"/>
</dbReference>
<evidence type="ECO:0000259" key="2">
    <source>
        <dbReference type="PROSITE" id="PS50006"/>
    </source>
</evidence>
<reference evidence="3" key="1">
    <citation type="submission" date="2023-08" db="EMBL/GenBank/DDBJ databases">
        <authorList>
            <person name="Chen Y."/>
            <person name="Shah S."/>
            <person name="Dougan E. K."/>
            <person name="Thang M."/>
            <person name="Chan C."/>
        </authorList>
    </citation>
    <scope>NUCLEOTIDE SEQUENCE</scope>
</reference>
<dbReference type="EMBL" id="CAUJNA010003506">
    <property type="protein sequence ID" value="CAJ1403742.1"/>
    <property type="molecule type" value="Genomic_DNA"/>
</dbReference>
<organism evidence="3 4">
    <name type="scientific">Effrenium voratum</name>
    <dbReference type="NCBI Taxonomy" id="2562239"/>
    <lineage>
        <taxon>Eukaryota</taxon>
        <taxon>Sar</taxon>
        <taxon>Alveolata</taxon>
        <taxon>Dinophyceae</taxon>
        <taxon>Suessiales</taxon>
        <taxon>Symbiodiniaceae</taxon>
        <taxon>Effrenium</taxon>
    </lineage>
</organism>
<dbReference type="Gene3D" id="2.60.200.20">
    <property type="match status" value="1"/>
</dbReference>
<dbReference type="Proteomes" id="UP001178507">
    <property type="component" value="Unassembled WGS sequence"/>
</dbReference>
<gene>
    <name evidence="3" type="ORF">EVOR1521_LOCUS26338</name>
</gene>
<protein>
    <recommendedName>
        <fullName evidence="2">FHA domain-containing protein</fullName>
    </recommendedName>
</protein>
<comment type="caution">
    <text evidence="3">The sequence shown here is derived from an EMBL/GenBank/DDBJ whole genome shotgun (WGS) entry which is preliminary data.</text>
</comment>
<name>A0AA36JCK9_9DINO</name>
<evidence type="ECO:0000256" key="1">
    <source>
        <dbReference type="SAM" id="MobiDB-lite"/>
    </source>
</evidence>
<feature type="region of interest" description="Disordered" evidence="1">
    <location>
        <begin position="346"/>
        <end position="403"/>
    </location>
</feature>
<feature type="domain" description="FHA" evidence="2">
    <location>
        <begin position="500"/>
        <end position="552"/>
    </location>
</feature>
<sequence length="687" mass="75392">MGRIGENLQGHDLPEEKDDPADLEEQVTDFLSRHDIAADVGAALRKLPLERQREVVAADLTGANKPSAVLLSRIKRATKDRKPRQRRENVAAFLRNNTFDEDACRSFRDLGPELQGQIMSEDFSRCRNPSAFLMARIRALKDSSSGPIGALPGPSSGQASDVVETFLFQHGIDEGGREALRQLPAPLQLQVLAHDFEIGQGGRNPSQHLVSLVGMAWAGSLKPPQAMDPHEEFLDRHQVDVRARQAFYELTMPLRQAVVNEGPIINCHNPSAVLFSRIARFRNTSLDAMPPHALQMPAYGLPPHMPPHVPHVPHVPPHVAPHGTPLMPPHGLPHVPPHVLHSISPWPLPPPDFSHIQPGPPPPGEPPGPAPAPALAAPGGAEAKRRRVEREPPESREQEPSLAVEGFLRLNGIDAKSCRAMRRLPPAAQEKLIGMDLRQRRNPSAFLWAQIQKLDLDRGPPPEKPAVKQEKGELLFFLARHGQTSSVPPLVEITAGTSCLTCGRSTQNDIVFKAQHASKRHAEFHIEHASGEPLLLLRDFSSNGTWVNGAKLQPGRPTRLVSGDIVSFLPPAEDAPAFQVLDATISGKHFQPQPEPVARAVPALADVPEAAGEVGEWIRSIGGGGKLSARLIEEIEDSYDHLRQIYDNYRRNISDFLDVHSVDDPDEQEILSEAIATLCSWQRAEND</sequence>
<dbReference type="AlphaFoldDB" id="A0AA36JCK9"/>